<feature type="binding site" evidence="4">
    <location>
        <position position="289"/>
    </location>
    <ligand>
        <name>Fe cation</name>
        <dbReference type="ChEBI" id="CHEBI:24875"/>
        <note>catalytic</note>
    </ligand>
</feature>
<keyword evidence="2 4" id="KW-0479">Metal-binding</keyword>
<dbReference type="Proteomes" id="UP000268857">
    <property type="component" value="Unassembled WGS sequence"/>
</dbReference>
<dbReference type="GO" id="GO:0016121">
    <property type="term" value="P:carotene catabolic process"/>
    <property type="evidence" value="ECO:0007669"/>
    <property type="project" value="TreeGrafter"/>
</dbReference>
<keyword evidence="3 4" id="KW-0408">Iron</keyword>
<dbReference type="PANTHER" id="PTHR10543">
    <property type="entry name" value="BETA-CAROTENE DIOXYGENASE"/>
    <property type="match status" value="1"/>
</dbReference>
<name>A0A3S0XP25_CHLFR</name>
<proteinExistence type="inferred from homology"/>
<evidence type="ECO:0000256" key="4">
    <source>
        <dbReference type="PIRSR" id="PIRSR604294-1"/>
    </source>
</evidence>
<reference evidence="5 6" key="1">
    <citation type="journal article" date="2019" name="Genome Biol. Evol.">
        <title>Day and night: Metabolic profiles and evolutionary relationships of six axenic non-marine cyanobacteria.</title>
        <authorList>
            <person name="Will S.E."/>
            <person name="Henke P."/>
            <person name="Boedeker C."/>
            <person name="Huang S."/>
            <person name="Brinkmann H."/>
            <person name="Rohde M."/>
            <person name="Jarek M."/>
            <person name="Friedl T."/>
            <person name="Seufert S."/>
            <person name="Schumacher M."/>
            <person name="Overmann J."/>
            <person name="Neumann-Schaal M."/>
            <person name="Petersen J."/>
        </authorList>
    </citation>
    <scope>NUCLEOTIDE SEQUENCE [LARGE SCALE GENOMIC DNA]</scope>
    <source>
        <strain evidence="5 6">PCC 6912</strain>
    </source>
</reference>
<keyword evidence="6" id="KW-1185">Reference proteome</keyword>
<feature type="binding site" evidence="4">
    <location>
        <position position="222"/>
    </location>
    <ligand>
        <name>Fe cation</name>
        <dbReference type="ChEBI" id="CHEBI:24875"/>
        <note>catalytic</note>
    </ligand>
</feature>
<evidence type="ECO:0000256" key="3">
    <source>
        <dbReference type="ARBA" id="ARBA00023004"/>
    </source>
</evidence>
<evidence type="ECO:0000256" key="2">
    <source>
        <dbReference type="ARBA" id="ARBA00022723"/>
    </source>
</evidence>
<evidence type="ECO:0000313" key="5">
    <source>
        <dbReference type="EMBL" id="RUR73743.1"/>
    </source>
</evidence>
<comment type="cofactor">
    <cofactor evidence="4">
        <name>Fe(2+)</name>
        <dbReference type="ChEBI" id="CHEBI:29033"/>
    </cofactor>
    <text evidence="4">Binds 1 Fe(2+) ion per subunit.</text>
</comment>
<gene>
    <name evidence="5" type="ORF">PCC6912_55200</name>
</gene>
<sequence length="478" mass="53883">MMIVNERLRKTNWAGAIAKPAEEFPLSPLSVLSGKIPAGLRGKLYRNGPARLERGGMRVGHWFDGDGAVLAVNFTDAGATAVYRYVQTAEYQAETKADRFLYGVYGMHPPGAIWKRWNLQVKNAANTSVLALPDKLLALWEASEPSALDLQNLETRGLDDLGGLNEKLPYSAHYKRDPHTGEIFNFGISIGSEVQLNLYKSDRTGKIVQKSAYKLDRYSVIHDFVLTERHLVFFMPPMRLKMLPALLGLITFSEALAWQPQLGTQILVFDRETLSLVSRGETDPWFQWHFGNACVDNDGLVTLDLVRYSDFDQTNEYLREIATGETHTVAKGTLWRVRLNPETAKVTAMEEVCNRKCEFPVVEQSQVGQPWRYTYLSVLKPDADIATELLGAIARYDYETETLTEADLGENRYPSEPIHAPDAENSEQGWILTVVYDGNSHRSEVWVFDADRLDEEPVCKLELPSVIPHSFHGTWKSA</sequence>
<feature type="binding site" evidence="4">
    <location>
        <position position="173"/>
    </location>
    <ligand>
        <name>Fe cation</name>
        <dbReference type="ChEBI" id="CHEBI:24875"/>
        <note>catalytic</note>
    </ligand>
</feature>
<dbReference type="GO" id="GO:0046872">
    <property type="term" value="F:metal ion binding"/>
    <property type="evidence" value="ECO:0007669"/>
    <property type="project" value="UniProtKB-KW"/>
</dbReference>
<evidence type="ECO:0000256" key="1">
    <source>
        <dbReference type="ARBA" id="ARBA00006787"/>
    </source>
</evidence>
<dbReference type="PANTHER" id="PTHR10543:SF139">
    <property type="entry name" value="DIOXYGENASE"/>
    <property type="match status" value="1"/>
</dbReference>
<dbReference type="RefSeq" id="WP_016877082.1">
    <property type="nucleotide sequence ID" value="NZ_AJLN01000061.1"/>
</dbReference>
<dbReference type="EMBL" id="RSCJ01000033">
    <property type="protein sequence ID" value="RUR73743.1"/>
    <property type="molecule type" value="Genomic_DNA"/>
</dbReference>
<dbReference type="Pfam" id="PF03055">
    <property type="entry name" value="RPE65"/>
    <property type="match status" value="1"/>
</dbReference>
<organism evidence="5 6">
    <name type="scientific">Chlorogloeopsis fritschii PCC 6912</name>
    <dbReference type="NCBI Taxonomy" id="211165"/>
    <lineage>
        <taxon>Bacteria</taxon>
        <taxon>Bacillati</taxon>
        <taxon>Cyanobacteriota</taxon>
        <taxon>Cyanophyceae</taxon>
        <taxon>Nostocales</taxon>
        <taxon>Chlorogloeopsidaceae</taxon>
        <taxon>Chlorogloeopsis</taxon>
    </lineage>
</organism>
<protein>
    <submittedName>
        <fullName evidence="5">Membrane protein</fullName>
    </submittedName>
</protein>
<dbReference type="STRING" id="211165.GCA_000317285_01959"/>
<dbReference type="InterPro" id="IPR004294">
    <property type="entry name" value="Carotenoid_Oase"/>
</dbReference>
<comment type="similarity">
    <text evidence="1">Belongs to the carotenoid oxygenase family.</text>
</comment>
<dbReference type="OrthoDB" id="6636843at2"/>
<dbReference type="GO" id="GO:0010436">
    <property type="term" value="F:carotenoid dioxygenase activity"/>
    <property type="evidence" value="ECO:0007669"/>
    <property type="project" value="TreeGrafter"/>
</dbReference>
<evidence type="ECO:0000313" key="6">
    <source>
        <dbReference type="Proteomes" id="UP000268857"/>
    </source>
</evidence>
<accession>A0A3S0XP25</accession>
<feature type="binding site" evidence="4">
    <location>
        <position position="472"/>
    </location>
    <ligand>
        <name>Fe cation</name>
        <dbReference type="ChEBI" id="CHEBI:24875"/>
        <note>catalytic</note>
    </ligand>
</feature>
<dbReference type="AlphaFoldDB" id="A0A3S0XP25"/>
<comment type="caution">
    <text evidence="5">The sequence shown here is derived from an EMBL/GenBank/DDBJ whole genome shotgun (WGS) entry which is preliminary data.</text>
</comment>